<keyword evidence="1" id="KW-1133">Transmembrane helix</keyword>
<sequence length="59" mass="6445">MTTYDDNSTTSYAIRGAFAFALGASLLILDGRAPKVARWGIGLVTAYVIVRQLRQQAKQ</sequence>
<dbReference type="RefSeq" id="WP_381526677.1">
    <property type="nucleotide sequence ID" value="NZ_JBHULN010000020.1"/>
</dbReference>
<keyword evidence="1" id="KW-0472">Membrane</keyword>
<accession>A0ABW5M9P3</accession>
<evidence type="ECO:0000313" key="3">
    <source>
        <dbReference type="Proteomes" id="UP001597469"/>
    </source>
</evidence>
<feature type="transmembrane region" description="Helical" evidence="1">
    <location>
        <begin position="12"/>
        <end position="29"/>
    </location>
</feature>
<protein>
    <submittedName>
        <fullName evidence="2">Uncharacterized protein</fullName>
    </submittedName>
</protein>
<dbReference type="Proteomes" id="UP001597469">
    <property type="component" value="Unassembled WGS sequence"/>
</dbReference>
<proteinExistence type="predicted"/>
<dbReference type="EMBL" id="JBHULN010000020">
    <property type="protein sequence ID" value="MFD2573732.1"/>
    <property type="molecule type" value="Genomic_DNA"/>
</dbReference>
<gene>
    <name evidence="2" type="ORF">ACFSUS_24040</name>
</gene>
<name>A0ABW5M9P3_9BACT</name>
<keyword evidence="1" id="KW-0812">Transmembrane</keyword>
<organism evidence="2 3">
    <name type="scientific">Spirosoma soli</name>
    <dbReference type="NCBI Taxonomy" id="1770529"/>
    <lineage>
        <taxon>Bacteria</taxon>
        <taxon>Pseudomonadati</taxon>
        <taxon>Bacteroidota</taxon>
        <taxon>Cytophagia</taxon>
        <taxon>Cytophagales</taxon>
        <taxon>Cytophagaceae</taxon>
        <taxon>Spirosoma</taxon>
    </lineage>
</organism>
<evidence type="ECO:0000256" key="1">
    <source>
        <dbReference type="SAM" id="Phobius"/>
    </source>
</evidence>
<evidence type="ECO:0000313" key="2">
    <source>
        <dbReference type="EMBL" id="MFD2573732.1"/>
    </source>
</evidence>
<keyword evidence="3" id="KW-1185">Reference proteome</keyword>
<reference evidence="3" key="1">
    <citation type="journal article" date="2019" name="Int. J. Syst. Evol. Microbiol.">
        <title>The Global Catalogue of Microorganisms (GCM) 10K type strain sequencing project: providing services to taxonomists for standard genome sequencing and annotation.</title>
        <authorList>
            <consortium name="The Broad Institute Genomics Platform"/>
            <consortium name="The Broad Institute Genome Sequencing Center for Infectious Disease"/>
            <person name="Wu L."/>
            <person name="Ma J."/>
        </authorList>
    </citation>
    <scope>NUCLEOTIDE SEQUENCE [LARGE SCALE GENOMIC DNA]</scope>
    <source>
        <strain evidence="3">KCTC 42805</strain>
    </source>
</reference>
<comment type="caution">
    <text evidence="2">The sequence shown here is derived from an EMBL/GenBank/DDBJ whole genome shotgun (WGS) entry which is preliminary data.</text>
</comment>